<protein>
    <submittedName>
        <fullName evidence="1">Uncharacterized protein</fullName>
    </submittedName>
</protein>
<dbReference type="EMBL" id="ML735720">
    <property type="protein sequence ID" value="KAE8419071.1"/>
    <property type="molecule type" value="Genomic_DNA"/>
</dbReference>
<gene>
    <name evidence="1" type="ORF">BDV36DRAFT_252384</name>
</gene>
<reference evidence="1 2" key="1">
    <citation type="submission" date="2019-04" db="EMBL/GenBank/DDBJ databases">
        <authorList>
            <consortium name="DOE Joint Genome Institute"/>
            <person name="Mondo S."/>
            <person name="Kjaerbolling I."/>
            <person name="Vesth T."/>
            <person name="Frisvad J.C."/>
            <person name="Nybo J.L."/>
            <person name="Theobald S."/>
            <person name="Kildgaard S."/>
            <person name="Isbrandt T."/>
            <person name="Kuo A."/>
            <person name="Sato A."/>
            <person name="Lyhne E.K."/>
            <person name="Kogle M.E."/>
            <person name="Wiebenga A."/>
            <person name="Kun R.S."/>
            <person name="Lubbers R.J."/>
            <person name="Makela M.R."/>
            <person name="Barry K."/>
            <person name="Chovatia M."/>
            <person name="Clum A."/>
            <person name="Daum C."/>
            <person name="Haridas S."/>
            <person name="He G."/>
            <person name="LaButti K."/>
            <person name="Lipzen A."/>
            <person name="Riley R."/>
            <person name="Salamov A."/>
            <person name="Simmons B.A."/>
            <person name="Magnuson J.K."/>
            <person name="Henrissat B."/>
            <person name="Mortensen U.H."/>
            <person name="Larsen T.O."/>
            <person name="Devries R.P."/>
            <person name="Grigoriev I.V."/>
            <person name="Machida M."/>
            <person name="Baker S.E."/>
            <person name="Andersen M.R."/>
            <person name="Cantor M.N."/>
            <person name="Hua S.X."/>
        </authorList>
    </citation>
    <scope>NUCLEOTIDE SEQUENCE [LARGE SCALE GENOMIC DNA]</scope>
    <source>
        <strain evidence="1 2">CBS 117616</strain>
    </source>
</reference>
<organism evidence="1 2">
    <name type="scientific">Aspergillus pseudocaelatus</name>
    <dbReference type="NCBI Taxonomy" id="1825620"/>
    <lineage>
        <taxon>Eukaryota</taxon>
        <taxon>Fungi</taxon>
        <taxon>Dikarya</taxon>
        <taxon>Ascomycota</taxon>
        <taxon>Pezizomycotina</taxon>
        <taxon>Eurotiomycetes</taxon>
        <taxon>Eurotiomycetidae</taxon>
        <taxon>Eurotiales</taxon>
        <taxon>Aspergillaceae</taxon>
        <taxon>Aspergillus</taxon>
        <taxon>Aspergillus subgen. Circumdati</taxon>
    </lineage>
</organism>
<evidence type="ECO:0000313" key="1">
    <source>
        <dbReference type="EMBL" id="KAE8419071.1"/>
    </source>
</evidence>
<evidence type="ECO:0000313" key="2">
    <source>
        <dbReference type="Proteomes" id="UP000325395"/>
    </source>
</evidence>
<sequence length="63" mass="7390">MMYRVCDFVVWYSTVHAFSIILIPPLTMGRFLSVHVPTSRATILREDSFLDKKRWLDTSRDIG</sequence>
<name>A0ABQ6WTZ5_9EURO</name>
<dbReference type="Proteomes" id="UP000325395">
    <property type="component" value="Unassembled WGS sequence"/>
</dbReference>
<accession>A0ABQ6WTZ5</accession>
<keyword evidence="2" id="KW-1185">Reference proteome</keyword>
<proteinExistence type="predicted"/>